<name>A0AAV7LFW1_PLEWA</name>
<evidence type="ECO:0000256" key="1">
    <source>
        <dbReference type="SAM" id="MobiDB-lite"/>
    </source>
</evidence>
<organism evidence="3 4">
    <name type="scientific">Pleurodeles waltl</name>
    <name type="common">Iberian ribbed newt</name>
    <dbReference type="NCBI Taxonomy" id="8319"/>
    <lineage>
        <taxon>Eukaryota</taxon>
        <taxon>Metazoa</taxon>
        <taxon>Chordata</taxon>
        <taxon>Craniata</taxon>
        <taxon>Vertebrata</taxon>
        <taxon>Euteleostomi</taxon>
        <taxon>Amphibia</taxon>
        <taxon>Batrachia</taxon>
        <taxon>Caudata</taxon>
        <taxon>Salamandroidea</taxon>
        <taxon>Salamandridae</taxon>
        <taxon>Pleurodelinae</taxon>
        <taxon>Pleurodeles</taxon>
    </lineage>
</organism>
<feature type="chain" id="PRO_5043339123" evidence="2">
    <location>
        <begin position="24"/>
        <end position="97"/>
    </location>
</feature>
<evidence type="ECO:0000313" key="4">
    <source>
        <dbReference type="Proteomes" id="UP001066276"/>
    </source>
</evidence>
<dbReference type="AlphaFoldDB" id="A0AAV7LFW1"/>
<evidence type="ECO:0000256" key="2">
    <source>
        <dbReference type="SAM" id="SignalP"/>
    </source>
</evidence>
<comment type="caution">
    <text evidence="3">The sequence shown here is derived from an EMBL/GenBank/DDBJ whole genome shotgun (WGS) entry which is preliminary data.</text>
</comment>
<sequence length="97" mass="10258">MQCFPPDWAFGWVLFRLCMSSLTHRGGSVAAQSLRSLLREREQPPAARPTAGAPAQPAAPPGSPRARAPTSGPEQSHPSVDASLVSSRATGPLMILR</sequence>
<feature type="compositionally biased region" description="Polar residues" evidence="1">
    <location>
        <begin position="72"/>
        <end position="89"/>
    </location>
</feature>
<accession>A0AAV7LFW1</accession>
<feature type="region of interest" description="Disordered" evidence="1">
    <location>
        <begin position="35"/>
        <end position="97"/>
    </location>
</feature>
<evidence type="ECO:0000313" key="3">
    <source>
        <dbReference type="EMBL" id="KAJ1090326.1"/>
    </source>
</evidence>
<gene>
    <name evidence="3" type="ORF">NDU88_003459</name>
</gene>
<keyword evidence="4" id="KW-1185">Reference proteome</keyword>
<reference evidence="3" key="1">
    <citation type="journal article" date="2022" name="bioRxiv">
        <title>Sequencing and chromosome-scale assembly of the giantPleurodeles waltlgenome.</title>
        <authorList>
            <person name="Brown T."/>
            <person name="Elewa A."/>
            <person name="Iarovenko S."/>
            <person name="Subramanian E."/>
            <person name="Araus A.J."/>
            <person name="Petzold A."/>
            <person name="Susuki M."/>
            <person name="Suzuki K.-i.T."/>
            <person name="Hayashi T."/>
            <person name="Toyoda A."/>
            <person name="Oliveira C."/>
            <person name="Osipova E."/>
            <person name="Leigh N.D."/>
            <person name="Simon A."/>
            <person name="Yun M.H."/>
        </authorList>
    </citation>
    <scope>NUCLEOTIDE SEQUENCE</scope>
    <source>
        <strain evidence="3">20211129_DDA</strain>
        <tissue evidence="3">Liver</tissue>
    </source>
</reference>
<dbReference type="EMBL" id="JANPWB010000015">
    <property type="protein sequence ID" value="KAJ1090326.1"/>
    <property type="molecule type" value="Genomic_DNA"/>
</dbReference>
<feature type="compositionally biased region" description="Low complexity" evidence="1">
    <location>
        <begin position="44"/>
        <end position="56"/>
    </location>
</feature>
<keyword evidence="2" id="KW-0732">Signal</keyword>
<feature type="signal peptide" evidence="2">
    <location>
        <begin position="1"/>
        <end position="23"/>
    </location>
</feature>
<dbReference type="Proteomes" id="UP001066276">
    <property type="component" value="Chromosome 11"/>
</dbReference>
<protein>
    <submittedName>
        <fullName evidence="3">Uncharacterized protein</fullName>
    </submittedName>
</protein>
<proteinExistence type="predicted"/>